<evidence type="ECO:0000256" key="2">
    <source>
        <dbReference type="ARBA" id="ARBA00022694"/>
    </source>
</evidence>
<feature type="domain" description="tRNA(Ile)-lysidine/2-thiocytidine synthase N-terminal" evidence="7">
    <location>
        <begin position="25"/>
        <end position="202"/>
    </location>
</feature>
<dbReference type="GO" id="GO:0006400">
    <property type="term" value="P:tRNA modification"/>
    <property type="evidence" value="ECO:0007669"/>
    <property type="project" value="UniProtKB-UniRule"/>
</dbReference>
<gene>
    <name evidence="6 8" type="primary">tilS</name>
    <name evidence="8" type="ORF">RIdsm_00259</name>
</gene>
<dbReference type="Proteomes" id="UP000325785">
    <property type="component" value="Chromosome"/>
</dbReference>
<reference evidence="8 9" key="1">
    <citation type="submission" date="2018-08" db="EMBL/GenBank/DDBJ databases">
        <title>Genetic Globetrotter - A new plasmid hitch-hiking vast phylogenetic and geographic distances.</title>
        <authorList>
            <person name="Vollmers J."/>
            <person name="Petersen J."/>
        </authorList>
    </citation>
    <scope>NUCLEOTIDE SEQUENCE [LARGE SCALE GENOMIC DNA]</scope>
    <source>
        <strain evidence="8 9">DSM 26383</strain>
    </source>
</reference>
<dbReference type="GO" id="GO:0005737">
    <property type="term" value="C:cytoplasm"/>
    <property type="evidence" value="ECO:0007669"/>
    <property type="project" value="UniProtKB-SubCell"/>
</dbReference>
<proteinExistence type="inferred from homology"/>
<dbReference type="AlphaFoldDB" id="A0A5P3A7E0"/>
<feature type="binding site" evidence="6">
    <location>
        <begin position="29"/>
        <end position="34"/>
    </location>
    <ligand>
        <name>ATP</name>
        <dbReference type="ChEBI" id="CHEBI:30616"/>
    </ligand>
</feature>
<comment type="catalytic activity">
    <reaction evidence="5 6">
        <text>cytidine(34) in tRNA(Ile2) + L-lysine + ATP = lysidine(34) in tRNA(Ile2) + AMP + diphosphate + H(+)</text>
        <dbReference type="Rhea" id="RHEA:43744"/>
        <dbReference type="Rhea" id="RHEA-COMP:10625"/>
        <dbReference type="Rhea" id="RHEA-COMP:10670"/>
        <dbReference type="ChEBI" id="CHEBI:15378"/>
        <dbReference type="ChEBI" id="CHEBI:30616"/>
        <dbReference type="ChEBI" id="CHEBI:32551"/>
        <dbReference type="ChEBI" id="CHEBI:33019"/>
        <dbReference type="ChEBI" id="CHEBI:82748"/>
        <dbReference type="ChEBI" id="CHEBI:83665"/>
        <dbReference type="ChEBI" id="CHEBI:456215"/>
        <dbReference type="EC" id="6.3.4.19"/>
    </reaction>
</comment>
<dbReference type="PANTHER" id="PTHR43033:SF1">
    <property type="entry name" value="TRNA(ILE)-LYSIDINE SYNTHASE-RELATED"/>
    <property type="match status" value="1"/>
</dbReference>
<comment type="function">
    <text evidence="6">Ligates lysine onto the cytidine present at position 34 of the AUA codon-specific tRNA(Ile) that contains the anticodon CAU, in an ATP-dependent manner. Cytidine is converted to lysidine, thus changing the amino acid specificity of the tRNA from methionine to isoleucine.</text>
</comment>
<comment type="subcellular location">
    <subcellularLocation>
        <location evidence="6">Cytoplasm</location>
    </subcellularLocation>
</comment>
<dbReference type="NCBIfam" id="TIGR02432">
    <property type="entry name" value="lysidine_TilS_N"/>
    <property type="match status" value="1"/>
</dbReference>
<dbReference type="KEGG" id="rid:RIdsm_00259"/>
<dbReference type="PANTHER" id="PTHR43033">
    <property type="entry name" value="TRNA(ILE)-LYSIDINE SYNTHASE-RELATED"/>
    <property type="match status" value="1"/>
</dbReference>
<evidence type="ECO:0000256" key="3">
    <source>
        <dbReference type="ARBA" id="ARBA00022741"/>
    </source>
</evidence>
<keyword evidence="2 6" id="KW-0819">tRNA processing</keyword>
<dbReference type="GO" id="GO:0032267">
    <property type="term" value="F:tRNA(Ile)-lysidine synthase activity"/>
    <property type="evidence" value="ECO:0007669"/>
    <property type="project" value="UniProtKB-EC"/>
</dbReference>
<dbReference type="GO" id="GO:0005524">
    <property type="term" value="F:ATP binding"/>
    <property type="evidence" value="ECO:0007669"/>
    <property type="project" value="UniProtKB-UniRule"/>
</dbReference>
<dbReference type="InterPro" id="IPR012094">
    <property type="entry name" value="tRNA_Ile_lys_synt"/>
</dbReference>
<dbReference type="HAMAP" id="MF_01161">
    <property type="entry name" value="tRNA_Ile_lys_synt"/>
    <property type="match status" value="1"/>
</dbReference>
<protein>
    <recommendedName>
        <fullName evidence="6">tRNA(Ile)-lysidine synthase</fullName>
        <ecNumber evidence="6">6.3.4.19</ecNumber>
    </recommendedName>
    <alternativeName>
        <fullName evidence="6">tRNA(Ile)-2-lysyl-cytidine synthase</fullName>
    </alternativeName>
    <alternativeName>
        <fullName evidence="6">tRNA(Ile)-lysidine synthetase</fullName>
    </alternativeName>
</protein>
<keyword evidence="1 6" id="KW-0436">Ligase</keyword>
<organism evidence="8 9">
    <name type="scientific">Roseovarius indicus</name>
    <dbReference type="NCBI Taxonomy" id="540747"/>
    <lineage>
        <taxon>Bacteria</taxon>
        <taxon>Pseudomonadati</taxon>
        <taxon>Pseudomonadota</taxon>
        <taxon>Alphaproteobacteria</taxon>
        <taxon>Rhodobacterales</taxon>
        <taxon>Roseobacteraceae</taxon>
        <taxon>Roseovarius</taxon>
    </lineage>
</organism>
<dbReference type="Gene3D" id="3.40.50.620">
    <property type="entry name" value="HUPs"/>
    <property type="match status" value="1"/>
</dbReference>
<evidence type="ECO:0000256" key="5">
    <source>
        <dbReference type="ARBA" id="ARBA00048539"/>
    </source>
</evidence>
<evidence type="ECO:0000313" key="9">
    <source>
        <dbReference type="Proteomes" id="UP000325785"/>
    </source>
</evidence>
<evidence type="ECO:0000256" key="4">
    <source>
        <dbReference type="ARBA" id="ARBA00022840"/>
    </source>
</evidence>
<keyword evidence="3 6" id="KW-0547">Nucleotide-binding</keyword>
<evidence type="ECO:0000313" key="8">
    <source>
        <dbReference type="EMBL" id="QEW24480.1"/>
    </source>
</evidence>
<comment type="similarity">
    <text evidence="6">Belongs to the tRNA(Ile)-lysidine synthase family.</text>
</comment>
<comment type="domain">
    <text evidence="6">The N-terminal region contains the highly conserved SGGXDS motif, predicted to be a P-loop motif involved in ATP binding.</text>
</comment>
<sequence>MTDDFARLRQQVAGALGSDVGEPLGVAVSGGSDSVGLLTLLNEWRLDGGPELRAVTVDHGLRPEAAKEARAVARLCDGWHIPHTTLEWQGWSGTGNLPDAARRARYGMMAAWATKAGVPSIAVAHTADDQAETFLMRLARSSGLDGLSAMAPRWQQGGVTFLRPVLGVTRDELRSLLRARGVGWFDDPTNADPAYERVRARQVLQALAPLGIEAETLGDVARNLADARRYIEAQVALAAQDVARIEAGDVLIDRSKLSELDPEIARRLLQQAILWISGAEYPPRGPALKRVMRGIDAGDSATLHGCRFLIRAETLRITREAQAVAGLTARPGEVWDGRWRLSGPAMEGAIVAALGENGLKHCPDRQNSALPAASLRASPAVWQGQTLVSAPLAELENGWSVELVRRENHDFAALISH</sequence>
<dbReference type="InterPro" id="IPR014729">
    <property type="entry name" value="Rossmann-like_a/b/a_fold"/>
</dbReference>
<dbReference type="RefSeq" id="WP_236553227.1">
    <property type="nucleotide sequence ID" value="NZ_CP031598.1"/>
</dbReference>
<dbReference type="CDD" id="cd01992">
    <property type="entry name" value="TilS_N"/>
    <property type="match status" value="1"/>
</dbReference>
<dbReference type="InterPro" id="IPR012795">
    <property type="entry name" value="tRNA_Ile_lys_synt_N"/>
</dbReference>
<evidence type="ECO:0000259" key="7">
    <source>
        <dbReference type="Pfam" id="PF01171"/>
    </source>
</evidence>
<dbReference type="Pfam" id="PF01171">
    <property type="entry name" value="ATP_bind_3"/>
    <property type="match status" value="1"/>
</dbReference>
<dbReference type="SUPFAM" id="SSF52402">
    <property type="entry name" value="Adenine nucleotide alpha hydrolases-like"/>
    <property type="match status" value="1"/>
</dbReference>
<name>A0A5P3A7E0_9RHOB</name>
<accession>A0A5P3A7E0</accession>
<dbReference type="InterPro" id="IPR011063">
    <property type="entry name" value="TilS/TtcA_N"/>
</dbReference>
<keyword evidence="6" id="KW-0963">Cytoplasm</keyword>
<evidence type="ECO:0000256" key="6">
    <source>
        <dbReference type="HAMAP-Rule" id="MF_01161"/>
    </source>
</evidence>
<dbReference type="EMBL" id="CP031598">
    <property type="protein sequence ID" value="QEW24480.1"/>
    <property type="molecule type" value="Genomic_DNA"/>
</dbReference>
<keyword evidence="4 6" id="KW-0067">ATP-binding</keyword>
<dbReference type="EC" id="6.3.4.19" evidence="6"/>
<evidence type="ECO:0000256" key="1">
    <source>
        <dbReference type="ARBA" id="ARBA00022598"/>
    </source>
</evidence>